<accession>A0A0K6IU48</accession>
<protein>
    <submittedName>
        <fullName evidence="1">Uncharacterized conserved protein YodC, DUF2158 family</fullName>
    </submittedName>
</protein>
<dbReference type="RefSeq" id="WP_055464681.1">
    <property type="nucleotide sequence ID" value="NZ_CYHG01000020.1"/>
</dbReference>
<keyword evidence="2" id="KW-1185">Reference proteome</keyword>
<gene>
    <name evidence="1" type="ORF">Ga0061065_12019</name>
</gene>
<dbReference type="Proteomes" id="UP000182769">
    <property type="component" value="Unassembled WGS sequence"/>
</dbReference>
<dbReference type="EMBL" id="CYHG01000020">
    <property type="protein sequence ID" value="CUB06636.1"/>
    <property type="molecule type" value="Genomic_DNA"/>
</dbReference>
<reference evidence="2" key="1">
    <citation type="submission" date="2015-08" db="EMBL/GenBank/DDBJ databases">
        <authorList>
            <person name="Varghese N."/>
        </authorList>
    </citation>
    <scope>NUCLEOTIDE SEQUENCE [LARGE SCALE GENOMIC DNA]</scope>
    <source>
        <strain evidence="2">JCM 18476</strain>
    </source>
</reference>
<dbReference type="Pfam" id="PF09926">
    <property type="entry name" value="DUF2158"/>
    <property type="match status" value="1"/>
</dbReference>
<dbReference type="AlphaFoldDB" id="A0A0K6IU48"/>
<organism evidence="1 2">
    <name type="scientific">Marinomonas fungiae</name>
    <dbReference type="NCBI Taxonomy" id="1137284"/>
    <lineage>
        <taxon>Bacteria</taxon>
        <taxon>Pseudomonadati</taxon>
        <taxon>Pseudomonadota</taxon>
        <taxon>Gammaproteobacteria</taxon>
        <taxon>Oceanospirillales</taxon>
        <taxon>Oceanospirillaceae</taxon>
        <taxon>Marinomonas</taxon>
    </lineage>
</organism>
<proteinExistence type="predicted"/>
<evidence type="ECO:0000313" key="1">
    <source>
        <dbReference type="EMBL" id="CUB06636.1"/>
    </source>
</evidence>
<name>A0A0K6IU48_9GAMM</name>
<dbReference type="InterPro" id="IPR019226">
    <property type="entry name" value="DUF2158"/>
</dbReference>
<evidence type="ECO:0000313" key="2">
    <source>
        <dbReference type="Proteomes" id="UP000182769"/>
    </source>
</evidence>
<sequence>MAENLQIGDTVKLNSGGPIMTITEEPSGTNNICTCSWYEPHTAKFETCYFSASTLKKTKAI</sequence>